<proteinExistence type="predicted"/>
<comment type="caution">
    <text evidence="1">The sequence shown here is derived from an EMBL/GenBank/DDBJ whole genome shotgun (WGS) entry which is preliminary data.</text>
</comment>
<dbReference type="Proteomes" id="UP000276770">
    <property type="component" value="Unassembled WGS sequence"/>
</dbReference>
<dbReference type="EMBL" id="RCVZ01000003">
    <property type="protein sequence ID" value="RLQ96870.1"/>
    <property type="molecule type" value="Genomic_DNA"/>
</dbReference>
<dbReference type="InterPro" id="IPR023162">
    <property type="entry name" value="Apc36109-like_dom_sf"/>
</dbReference>
<sequence length="23" mass="2722">MLEQWDPFLFGEAAYETEIECSL</sequence>
<evidence type="ECO:0000313" key="2">
    <source>
        <dbReference type="Proteomes" id="UP000276770"/>
    </source>
</evidence>
<accession>A0A3L7K242</accession>
<name>A0A3L7K242_9BACI</name>
<dbReference type="InterPro" id="IPR015053">
    <property type="entry name" value="DUF1871"/>
</dbReference>
<protein>
    <submittedName>
        <fullName evidence="1">DUF1871 family protein</fullName>
    </submittedName>
</protein>
<keyword evidence="2" id="KW-1185">Reference proteome</keyword>
<reference evidence="1 2" key="1">
    <citation type="submission" date="2018-10" db="EMBL/GenBank/DDBJ databases">
        <title>Falsibacillus sp. genome draft.</title>
        <authorList>
            <person name="Shi S."/>
        </authorList>
    </citation>
    <scope>NUCLEOTIDE SEQUENCE [LARGE SCALE GENOMIC DNA]</scope>
    <source>
        <strain evidence="1 2">GY 10110</strain>
    </source>
</reference>
<dbReference type="RefSeq" id="WP_121679891.1">
    <property type="nucleotide sequence ID" value="NZ_RCVZ01000003.1"/>
</dbReference>
<dbReference type="Pfam" id="PF08958">
    <property type="entry name" value="DUF1871"/>
    <property type="match status" value="1"/>
</dbReference>
<evidence type="ECO:0000313" key="1">
    <source>
        <dbReference type="EMBL" id="RLQ96870.1"/>
    </source>
</evidence>
<dbReference type="SUPFAM" id="SSF116922">
    <property type="entry name" value="YugE-like"/>
    <property type="match status" value="1"/>
</dbReference>
<organism evidence="1 2">
    <name type="scientific">Falsibacillus albus</name>
    <dbReference type="NCBI Taxonomy" id="2478915"/>
    <lineage>
        <taxon>Bacteria</taxon>
        <taxon>Bacillati</taxon>
        <taxon>Bacillota</taxon>
        <taxon>Bacilli</taxon>
        <taxon>Bacillales</taxon>
        <taxon>Bacillaceae</taxon>
        <taxon>Falsibacillus</taxon>
    </lineage>
</organism>
<gene>
    <name evidence="1" type="ORF">D9X91_05100</name>
</gene>
<dbReference type="AlphaFoldDB" id="A0A3L7K242"/>